<dbReference type="GO" id="GO:0006865">
    <property type="term" value="P:amino acid transport"/>
    <property type="evidence" value="ECO:0007669"/>
    <property type="project" value="UniProtKB-KW"/>
</dbReference>
<name>D1AXB4_STRM9</name>
<dbReference type="EMBL" id="CP001779">
    <property type="protein sequence ID" value="ACZ00940.1"/>
    <property type="molecule type" value="Genomic_DNA"/>
</dbReference>
<reference evidence="6 7" key="1">
    <citation type="journal article" date="2009" name="Stand. Genomic Sci.">
        <title>Complete genome sequence of Streptobacillus moniliformis type strain (9901T).</title>
        <authorList>
            <person name="Nolan M."/>
            <person name="Gronow S."/>
            <person name="Lapidus A."/>
            <person name="Ivanova N."/>
            <person name="Copeland A."/>
            <person name="Lucas S."/>
            <person name="Del Rio T.G."/>
            <person name="Chen F."/>
            <person name="Tice H."/>
            <person name="Pitluck S."/>
            <person name="Cheng J.F."/>
            <person name="Sims D."/>
            <person name="Meincke L."/>
            <person name="Bruce D."/>
            <person name="Goodwin L."/>
            <person name="Brettin T."/>
            <person name="Han C."/>
            <person name="Detter J.C."/>
            <person name="Ovchinikova G."/>
            <person name="Pati A."/>
            <person name="Mavromatis K."/>
            <person name="Mikhailova N."/>
            <person name="Chen A."/>
            <person name="Palaniappan K."/>
            <person name="Land M."/>
            <person name="Hauser L."/>
            <person name="Chang Y.J."/>
            <person name="Jeffries C.D."/>
            <person name="Rohde M."/>
            <person name="Sproer C."/>
            <person name="Goker M."/>
            <person name="Bristow J."/>
            <person name="Eisen J.A."/>
            <person name="Markowitz V."/>
            <person name="Hugenholtz P."/>
            <person name="Kyrpides N.C."/>
            <person name="Klenk H.P."/>
            <person name="Chain P."/>
        </authorList>
    </citation>
    <scope>NUCLEOTIDE SEQUENCE [LARGE SCALE GENOMIC DNA]</scope>
    <source>
        <strain evidence="7">ATCC 14647 / DSM 12112 / NCTC 10651 / 9901</strain>
    </source>
</reference>
<evidence type="ECO:0000313" key="7">
    <source>
        <dbReference type="Proteomes" id="UP000002072"/>
    </source>
</evidence>
<dbReference type="AlphaFoldDB" id="D1AXB4"/>
<dbReference type="InterPro" id="IPR028081">
    <property type="entry name" value="Leu-bd"/>
</dbReference>
<evidence type="ECO:0000256" key="2">
    <source>
        <dbReference type="ARBA" id="ARBA00022448"/>
    </source>
</evidence>
<dbReference type="HOGENOM" id="CLU_027128_6_1_0"/>
<feature type="domain" description="Leucine-binding protein" evidence="5">
    <location>
        <begin position="33"/>
        <end position="354"/>
    </location>
</feature>
<dbReference type="InterPro" id="IPR051010">
    <property type="entry name" value="BCAA_transport"/>
</dbReference>
<dbReference type="CDD" id="cd06347">
    <property type="entry name" value="PBP1_ABC_LivK_ligand_binding-like"/>
    <property type="match status" value="1"/>
</dbReference>
<dbReference type="eggNOG" id="COG0683">
    <property type="taxonomic scope" value="Bacteria"/>
</dbReference>
<dbReference type="STRING" id="519441.Smon_0460"/>
<dbReference type="KEGG" id="smf:Smon_0460"/>
<evidence type="ECO:0000256" key="1">
    <source>
        <dbReference type="ARBA" id="ARBA00010062"/>
    </source>
</evidence>
<accession>D1AXB4</accession>
<organism evidence="6 7">
    <name type="scientific">Streptobacillus moniliformis (strain ATCC 14647 / DSM 12112 / NCTC 10651 / 9901)</name>
    <dbReference type="NCBI Taxonomy" id="519441"/>
    <lineage>
        <taxon>Bacteria</taxon>
        <taxon>Fusobacteriati</taxon>
        <taxon>Fusobacteriota</taxon>
        <taxon>Fusobacteriia</taxon>
        <taxon>Fusobacteriales</taxon>
        <taxon>Leptotrichiaceae</taxon>
        <taxon>Streptobacillus</taxon>
    </lineage>
</organism>
<proteinExistence type="inferred from homology"/>
<keyword evidence="2" id="KW-0813">Transport</keyword>
<keyword evidence="4" id="KW-0029">Amino-acid transport</keyword>
<dbReference type="PANTHER" id="PTHR30483:SF6">
    <property type="entry name" value="PERIPLASMIC BINDING PROTEIN OF ABC TRANSPORTER FOR NATURAL AMINO ACIDS"/>
    <property type="match status" value="1"/>
</dbReference>
<dbReference type="OrthoDB" id="9783240at2"/>
<protein>
    <submittedName>
        <fullName evidence="6">Extracellular ligand-binding receptor</fullName>
    </submittedName>
</protein>
<dbReference type="InterPro" id="IPR028082">
    <property type="entry name" value="Peripla_BP_I"/>
</dbReference>
<evidence type="ECO:0000313" key="6">
    <source>
        <dbReference type="EMBL" id="ACZ00940.1"/>
    </source>
</evidence>
<evidence type="ECO:0000259" key="5">
    <source>
        <dbReference type="Pfam" id="PF13458"/>
    </source>
</evidence>
<dbReference type="Pfam" id="PF13458">
    <property type="entry name" value="Peripla_BP_6"/>
    <property type="match status" value="1"/>
</dbReference>
<comment type="similarity">
    <text evidence="1">Belongs to the leucine-binding protein family.</text>
</comment>
<dbReference type="Gene3D" id="3.40.50.2300">
    <property type="match status" value="2"/>
</dbReference>
<evidence type="ECO:0000256" key="3">
    <source>
        <dbReference type="ARBA" id="ARBA00022729"/>
    </source>
</evidence>
<dbReference type="RefSeq" id="WP_012858497.1">
    <property type="nucleotide sequence ID" value="NC_013515.1"/>
</dbReference>
<sequence>MKKIILSVLTLFMMFSCGNKTEVDVKGGTESIIKIGVPEPLTGDLSQYGVAIKEGIEFKVAQVNNEGGVNGKKIELVVEDTKGDLQEAINIMKKMISVDKVDAVLGEAISANSFAIAELAQKAKIPMITPAGTRFDITENKDFVFRATFTDPFQGEVLAKYIKKLGYSNIAVLTNTSSDYSVGVAKSFKEVADKINLKYDEQKYTKEDKDFKSLLTNIKNSGFDSVLIPDYYNTVGLILSQAKELGLNVKFFGADGWDGIQTDFVDVAEGAIFTTQFDINDSSVLSMEFISKFKEKYAKEPNLFTALGYDAATIIVEALKSVENPSDHISVKKALSNVNLELITGELEFDANRNPKKVVSFLTIENGKLVLKEKF</sequence>
<keyword evidence="3" id="KW-0732">Signal</keyword>
<dbReference type="SUPFAM" id="SSF53822">
    <property type="entry name" value="Periplasmic binding protein-like I"/>
    <property type="match status" value="1"/>
</dbReference>
<keyword evidence="6" id="KW-0675">Receptor</keyword>
<keyword evidence="7" id="KW-1185">Reference proteome</keyword>
<dbReference type="InterPro" id="IPR000709">
    <property type="entry name" value="Leu_Ile_Val-bd"/>
</dbReference>
<dbReference type="PANTHER" id="PTHR30483">
    <property type="entry name" value="LEUCINE-SPECIFIC-BINDING PROTEIN"/>
    <property type="match status" value="1"/>
</dbReference>
<gene>
    <name evidence="6" type="ordered locus">Smon_0460</name>
</gene>
<evidence type="ECO:0000256" key="4">
    <source>
        <dbReference type="ARBA" id="ARBA00022970"/>
    </source>
</evidence>
<dbReference type="Proteomes" id="UP000002072">
    <property type="component" value="Chromosome"/>
</dbReference>
<dbReference type="PRINTS" id="PR00337">
    <property type="entry name" value="LEUILEVALBP"/>
</dbReference>
<dbReference type="PROSITE" id="PS51257">
    <property type="entry name" value="PROKAR_LIPOPROTEIN"/>
    <property type="match status" value="1"/>
</dbReference>
<dbReference type="GeneID" id="29673992"/>